<reference evidence="1" key="1">
    <citation type="submission" date="2014-11" db="EMBL/GenBank/DDBJ databases">
        <authorList>
            <person name="Amaro Gonzalez C."/>
        </authorList>
    </citation>
    <scope>NUCLEOTIDE SEQUENCE</scope>
</reference>
<organism evidence="1">
    <name type="scientific">Anguilla anguilla</name>
    <name type="common">European freshwater eel</name>
    <name type="synonym">Muraena anguilla</name>
    <dbReference type="NCBI Taxonomy" id="7936"/>
    <lineage>
        <taxon>Eukaryota</taxon>
        <taxon>Metazoa</taxon>
        <taxon>Chordata</taxon>
        <taxon>Craniata</taxon>
        <taxon>Vertebrata</taxon>
        <taxon>Euteleostomi</taxon>
        <taxon>Actinopterygii</taxon>
        <taxon>Neopterygii</taxon>
        <taxon>Teleostei</taxon>
        <taxon>Anguilliformes</taxon>
        <taxon>Anguillidae</taxon>
        <taxon>Anguilla</taxon>
    </lineage>
</organism>
<dbReference type="EMBL" id="GBXM01052249">
    <property type="protein sequence ID" value="JAH56328.1"/>
    <property type="molecule type" value="Transcribed_RNA"/>
</dbReference>
<sequence length="28" mass="3317">MFVTEKMKTLHITCGLMQILNYIVFSVR</sequence>
<name>A0A0E9TUE1_ANGAN</name>
<dbReference type="AlphaFoldDB" id="A0A0E9TUE1"/>
<proteinExistence type="predicted"/>
<reference evidence="1" key="2">
    <citation type="journal article" date="2015" name="Fish Shellfish Immunol.">
        <title>Early steps in the European eel (Anguilla anguilla)-Vibrio vulnificus interaction in the gills: Role of the RtxA13 toxin.</title>
        <authorList>
            <person name="Callol A."/>
            <person name="Pajuelo D."/>
            <person name="Ebbesson L."/>
            <person name="Teles M."/>
            <person name="MacKenzie S."/>
            <person name="Amaro C."/>
        </authorList>
    </citation>
    <scope>NUCLEOTIDE SEQUENCE</scope>
</reference>
<accession>A0A0E9TUE1</accession>
<protein>
    <submittedName>
        <fullName evidence="1">Uncharacterized protein</fullName>
    </submittedName>
</protein>
<evidence type="ECO:0000313" key="1">
    <source>
        <dbReference type="EMBL" id="JAH56328.1"/>
    </source>
</evidence>